<name>A0A426RF92_9FLAO</name>
<dbReference type="Proteomes" id="UP000286990">
    <property type="component" value="Unassembled WGS sequence"/>
</dbReference>
<keyword evidence="2" id="KW-1185">Reference proteome</keyword>
<sequence>MKALVTILFLLGIGYYGTAQYVDRTNFRAGLVGGVVVGNFSEAYSLNLGLDIYHHWGVSKEIDLGLTTGFMNAFGEKRSDSVGGTSTQNEFSNYQIIPIGGSARIYPTSGFKFGADAGYAIGINEGNKGGFYYRPSIGIDLSGGSSELNVSYLAVTEDVTFGTVLLGYLFLF</sequence>
<evidence type="ECO:0000313" key="1">
    <source>
        <dbReference type="EMBL" id="RRQ47645.1"/>
    </source>
</evidence>
<gene>
    <name evidence="1" type="ORF">DZC72_16810</name>
</gene>
<dbReference type="AlphaFoldDB" id="A0A426RF92"/>
<dbReference type="RefSeq" id="WP_125224056.1">
    <property type="nucleotide sequence ID" value="NZ_QUSX01000004.1"/>
</dbReference>
<organism evidence="1 2">
    <name type="scientific">Maribacter algicola</name>
    <dbReference type="NCBI Taxonomy" id="2498892"/>
    <lineage>
        <taxon>Bacteria</taxon>
        <taxon>Pseudomonadati</taxon>
        <taxon>Bacteroidota</taxon>
        <taxon>Flavobacteriia</taxon>
        <taxon>Flavobacteriales</taxon>
        <taxon>Flavobacteriaceae</taxon>
        <taxon>Maribacter</taxon>
    </lineage>
</organism>
<evidence type="ECO:0000313" key="2">
    <source>
        <dbReference type="Proteomes" id="UP000286990"/>
    </source>
</evidence>
<protein>
    <recommendedName>
        <fullName evidence="3">Outer membrane protein beta-barrel domain-containing protein</fullName>
    </recommendedName>
</protein>
<comment type="caution">
    <text evidence="1">The sequence shown here is derived from an EMBL/GenBank/DDBJ whole genome shotgun (WGS) entry which is preliminary data.</text>
</comment>
<dbReference type="EMBL" id="QUSX01000004">
    <property type="protein sequence ID" value="RRQ47645.1"/>
    <property type="molecule type" value="Genomic_DNA"/>
</dbReference>
<evidence type="ECO:0008006" key="3">
    <source>
        <dbReference type="Google" id="ProtNLM"/>
    </source>
</evidence>
<dbReference type="OrthoDB" id="1492374at2"/>
<reference evidence="2" key="1">
    <citation type="submission" date="2018-12" db="EMBL/GenBank/DDBJ databases">
        <title>Maribacter lutimaris sp. nov., isolated from marine sediment.</title>
        <authorList>
            <person name="Kim K.K."/>
        </authorList>
    </citation>
    <scope>NUCLEOTIDE SEQUENCE [LARGE SCALE GENOMIC DNA]</scope>
    <source>
        <strain evidence="2">PoM-212</strain>
    </source>
</reference>
<proteinExistence type="predicted"/>
<accession>A0A426RF92</accession>